<feature type="region of interest" description="Disordered" evidence="1">
    <location>
        <begin position="198"/>
        <end position="316"/>
    </location>
</feature>
<dbReference type="KEGG" id="mtm:MYCTH_90514"/>
<dbReference type="Proteomes" id="UP000007322">
    <property type="component" value="Chromosome 6"/>
</dbReference>
<keyword evidence="3" id="KW-1185">Reference proteome</keyword>
<sequence>MSFTNSSVVLAPLRLGHVHRFIEGSYLQYQPQTMPHCTSTRPTQTRARTRSGRRAEDYQSSPPESRRYSPPLDRDSYSSRNADLYNYRGISDGLLRSSPEPYDIDDEILSPTAHYNPGRRLGDHQQEQYTLPTSPALSDHTRPSSPVHEAYHADSRSSETPGSPRAGWDLIPYYDPNAANRASSPGASSDSTLVIQLPRLTVESDSPPPAHRQRRERRFRTRSPSYTDYYPRSQSRAFDTRRRDSNDTLSSSPRRYYSAASRSPDPPPRSSVSYRPARYSQAAPAAGRSSRRRTRSRDRHARRNDNNTSAVRTTYIYYPSGSTVQVDGPVESDYYEPPSPQYPSGRHIINLAPRRLRRVFGLELLTVLNLVTSMSKQPDNKNANKGHTGGSTPAPPALRREAVSVQDPVEYGKLKPHPDDKGNLMQYKEEEKAKK</sequence>
<accession>G2QMC3</accession>
<name>G2QMC3_THET4</name>
<feature type="compositionally biased region" description="Basic and acidic residues" evidence="1">
    <location>
        <begin position="410"/>
        <end position="435"/>
    </location>
</feature>
<feature type="compositionally biased region" description="Basic and acidic residues" evidence="1">
    <location>
        <begin position="64"/>
        <end position="77"/>
    </location>
</feature>
<dbReference type="AlphaFoldDB" id="G2QMC3"/>
<feature type="compositionally biased region" description="Polar residues" evidence="1">
    <location>
        <begin position="32"/>
        <end position="46"/>
    </location>
</feature>
<evidence type="ECO:0000313" key="3">
    <source>
        <dbReference type="Proteomes" id="UP000007322"/>
    </source>
</evidence>
<feature type="region of interest" description="Disordered" evidence="1">
    <location>
        <begin position="133"/>
        <end position="169"/>
    </location>
</feature>
<feature type="compositionally biased region" description="Low complexity" evidence="1">
    <location>
        <begin position="250"/>
        <end position="263"/>
    </location>
</feature>
<protein>
    <submittedName>
        <fullName evidence="2">Uncharacterized protein</fullName>
    </submittedName>
</protein>
<feature type="region of interest" description="Disordered" evidence="1">
    <location>
        <begin position="32"/>
        <end position="121"/>
    </location>
</feature>
<evidence type="ECO:0000256" key="1">
    <source>
        <dbReference type="SAM" id="MobiDB-lite"/>
    </source>
</evidence>
<evidence type="ECO:0000313" key="2">
    <source>
        <dbReference type="EMBL" id="AEO61103.1"/>
    </source>
</evidence>
<dbReference type="InParanoid" id="G2QMC3"/>
<dbReference type="GeneID" id="11514641"/>
<feature type="compositionally biased region" description="Low complexity" evidence="1">
    <location>
        <begin position="270"/>
        <end position="288"/>
    </location>
</feature>
<dbReference type="EMBL" id="CP003007">
    <property type="protein sequence ID" value="AEO61103.1"/>
    <property type="molecule type" value="Genomic_DNA"/>
</dbReference>
<reference evidence="2 3" key="1">
    <citation type="journal article" date="2011" name="Nat. Biotechnol.">
        <title>Comparative genomic analysis of the thermophilic biomass-degrading fungi Myceliophthora thermophila and Thielavia terrestris.</title>
        <authorList>
            <person name="Berka R.M."/>
            <person name="Grigoriev I.V."/>
            <person name="Otillar R."/>
            <person name="Salamov A."/>
            <person name="Grimwood J."/>
            <person name="Reid I."/>
            <person name="Ishmael N."/>
            <person name="John T."/>
            <person name="Darmond C."/>
            <person name="Moisan M.-C."/>
            <person name="Henrissat B."/>
            <person name="Coutinho P.M."/>
            <person name="Lombard V."/>
            <person name="Natvig D.O."/>
            <person name="Lindquist E."/>
            <person name="Schmutz J."/>
            <person name="Lucas S."/>
            <person name="Harris P."/>
            <person name="Powlowski J."/>
            <person name="Bellemare A."/>
            <person name="Taylor D."/>
            <person name="Butler G."/>
            <person name="de Vries R.P."/>
            <person name="Allijn I.E."/>
            <person name="van den Brink J."/>
            <person name="Ushinsky S."/>
            <person name="Storms R."/>
            <person name="Powell A.J."/>
            <person name="Paulsen I.T."/>
            <person name="Elbourne L.D.H."/>
            <person name="Baker S.E."/>
            <person name="Magnuson J."/>
            <person name="LaBoissiere S."/>
            <person name="Clutterbuck A.J."/>
            <person name="Martinez D."/>
            <person name="Wogulis M."/>
            <person name="de Leon A.L."/>
            <person name="Rey M.W."/>
            <person name="Tsang A."/>
        </authorList>
    </citation>
    <scope>NUCLEOTIDE SEQUENCE [LARGE SCALE GENOMIC DNA]</scope>
    <source>
        <strain evidence="3">ATCC 42464 / BCRC 31852 / DSM 1799</strain>
    </source>
</reference>
<feature type="region of interest" description="Disordered" evidence="1">
    <location>
        <begin position="376"/>
        <end position="435"/>
    </location>
</feature>
<dbReference type="RefSeq" id="XP_003666348.1">
    <property type="nucleotide sequence ID" value="XM_003666300.1"/>
</dbReference>
<feature type="compositionally biased region" description="Basic residues" evidence="1">
    <location>
        <begin position="211"/>
        <end position="221"/>
    </location>
</feature>
<feature type="compositionally biased region" description="Basic residues" evidence="1">
    <location>
        <begin position="289"/>
        <end position="302"/>
    </location>
</feature>
<proteinExistence type="predicted"/>
<organism evidence="2 3">
    <name type="scientific">Thermothelomyces thermophilus (strain ATCC 42464 / BCRC 31852 / DSM 1799)</name>
    <name type="common">Sporotrichum thermophile</name>
    <dbReference type="NCBI Taxonomy" id="573729"/>
    <lineage>
        <taxon>Eukaryota</taxon>
        <taxon>Fungi</taxon>
        <taxon>Dikarya</taxon>
        <taxon>Ascomycota</taxon>
        <taxon>Pezizomycotina</taxon>
        <taxon>Sordariomycetes</taxon>
        <taxon>Sordariomycetidae</taxon>
        <taxon>Sordariales</taxon>
        <taxon>Chaetomiaceae</taxon>
        <taxon>Thermothelomyces</taxon>
    </lineage>
</organism>
<feature type="region of interest" description="Disordered" evidence="1">
    <location>
        <begin position="321"/>
        <end position="340"/>
    </location>
</feature>
<dbReference type="VEuPathDB" id="FungiDB:MYCTH_90514"/>
<dbReference type="HOGENOM" id="CLU_630351_0_0_1"/>
<gene>
    <name evidence="2" type="ORF">MYCTH_90514</name>
</gene>
<feature type="compositionally biased region" description="Polar residues" evidence="1">
    <location>
        <begin position="376"/>
        <end position="385"/>
    </location>
</feature>